<sequence length="364" mass="40575">MASPWQPFPLAQLTGNVHAPFYAPDLAVRLICPDCTEYPPNIVDQHSSGDLVCGSCGLVLDNKVIDDGSNLRNCLSEGHEDRVENCSRAGEAHYDPLESFAIHLKFSHSHKASSSSVELLRAVARDHLHPESSSELPLLNGPKKLTTTCEPIVPPKMVADIAKQLYEHVEREGLLLQRRRKHLLRRAARAACLLIAYRLAHVPRTFNEIARLSNVDMHDLKRSYKVLRGAFNIKSGGARAPDDATDDSGTDPEGLLVRFCDYLGIACDLVPFYRHVMKKMLELVQIGNTRRTMTVVGSVIYFTGYLLGRPTSLKEVASVASLKGAAIITLYGMLYRNKGTVVPQKWIEDYRARLEWLPRPSQLP</sequence>
<dbReference type="Pfam" id="PF00382">
    <property type="entry name" value="TFIIB"/>
    <property type="match status" value="1"/>
</dbReference>
<dbReference type="Gene3D" id="1.10.472.10">
    <property type="entry name" value="Cyclin-like"/>
    <property type="match status" value="2"/>
</dbReference>
<accession>A0A2G8RT98</accession>
<dbReference type="PANTHER" id="PTHR11618">
    <property type="entry name" value="TRANSCRIPTION INITIATION FACTOR IIB-RELATED"/>
    <property type="match status" value="1"/>
</dbReference>
<dbReference type="InterPro" id="IPR036915">
    <property type="entry name" value="Cyclin-like_sf"/>
</dbReference>
<dbReference type="Proteomes" id="UP000230002">
    <property type="component" value="Unassembled WGS sequence"/>
</dbReference>
<dbReference type="GO" id="GO:0016251">
    <property type="term" value="F:RNA polymerase II general transcription initiation factor activity"/>
    <property type="evidence" value="ECO:0007669"/>
    <property type="project" value="TreeGrafter"/>
</dbReference>
<dbReference type="AlphaFoldDB" id="A0A2G8RT98"/>
<dbReference type="PRINTS" id="PR00685">
    <property type="entry name" value="TIFACTORIIB"/>
</dbReference>
<keyword evidence="5" id="KW-0479">Metal-binding</keyword>
<dbReference type="InterPro" id="IPR013150">
    <property type="entry name" value="TFIIB_cyclin"/>
</dbReference>
<dbReference type="Gene3D" id="2.20.25.10">
    <property type="match status" value="1"/>
</dbReference>
<dbReference type="PROSITE" id="PS51134">
    <property type="entry name" value="ZF_TFIIB"/>
    <property type="match status" value="1"/>
</dbReference>
<evidence type="ECO:0000259" key="6">
    <source>
        <dbReference type="PROSITE" id="PS51134"/>
    </source>
</evidence>
<dbReference type="OrthoDB" id="25790at2759"/>
<dbReference type="Pfam" id="PF08271">
    <property type="entry name" value="Zn_Ribbon_TF"/>
    <property type="match status" value="1"/>
</dbReference>
<organism evidence="7 8">
    <name type="scientific">Ganoderma sinense ZZ0214-1</name>
    <dbReference type="NCBI Taxonomy" id="1077348"/>
    <lineage>
        <taxon>Eukaryota</taxon>
        <taxon>Fungi</taxon>
        <taxon>Dikarya</taxon>
        <taxon>Basidiomycota</taxon>
        <taxon>Agaricomycotina</taxon>
        <taxon>Agaricomycetes</taxon>
        <taxon>Polyporales</taxon>
        <taxon>Polyporaceae</taxon>
        <taxon>Ganoderma</taxon>
    </lineage>
</organism>
<dbReference type="GO" id="GO:0097550">
    <property type="term" value="C:transcription preinitiation complex"/>
    <property type="evidence" value="ECO:0007669"/>
    <property type="project" value="TreeGrafter"/>
</dbReference>
<dbReference type="GO" id="GO:0017025">
    <property type="term" value="F:TBP-class protein binding"/>
    <property type="evidence" value="ECO:0007669"/>
    <property type="project" value="InterPro"/>
</dbReference>
<keyword evidence="2" id="KW-0805">Transcription regulation</keyword>
<keyword evidence="8" id="KW-1185">Reference proteome</keyword>
<evidence type="ECO:0000313" key="7">
    <source>
        <dbReference type="EMBL" id="PIL24736.1"/>
    </source>
</evidence>
<evidence type="ECO:0000256" key="3">
    <source>
        <dbReference type="ARBA" id="ARBA00023163"/>
    </source>
</evidence>
<dbReference type="InterPro" id="IPR013137">
    <property type="entry name" value="Znf_TFIIB"/>
</dbReference>
<evidence type="ECO:0000313" key="8">
    <source>
        <dbReference type="Proteomes" id="UP000230002"/>
    </source>
</evidence>
<feature type="domain" description="TFIIB-type" evidence="6">
    <location>
        <begin position="28"/>
        <end position="61"/>
    </location>
</feature>
<name>A0A2G8RT98_9APHY</name>
<dbReference type="GO" id="GO:0005634">
    <property type="term" value="C:nucleus"/>
    <property type="evidence" value="ECO:0007669"/>
    <property type="project" value="TreeGrafter"/>
</dbReference>
<keyword evidence="5" id="KW-0862">Zinc</keyword>
<dbReference type="EMBL" id="AYKW01000056">
    <property type="protein sequence ID" value="PIL24736.1"/>
    <property type="molecule type" value="Genomic_DNA"/>
</dbReference>
<proteinExistence type="predicted"/>
<dbReference type="PANTHER" id="PTHR11618:SF13">
    <property type="entry name" value="TRANSCRIPTION INITIATION FACTOR IIB"/>
    <property type="match status" value="1"/>
</dbReference>
<evidence type="ECO:0000256" key="2">
    <source>
        <dbReference type="ARBA" id="ARBA00023015"/>
    </source>
</evidence>
<keyword evidence="5" id="KW-0863">Zinc-finger</keyword>
<dbReference type="GO" id="GO:0006367">
    <property type="term" value="P:transcription initiation at RNA polymerase II promoter"/>
    <property type="evidence" value="ECO:0007669"/>
    <property type="project" value="TreeGrafter"/>
</dbReference>
<dbReference type="GO" id="GO:0070897">
    <property type="term" value="P:transcription preinitiation complex assembly"/>
    <property type="evidence" value="ECO:0007669"/>
    <property type="project" value="InterPro"/>
</dbReference>
<dbReference type="GO" id="GO:0008270">
    <property type="term" value="F:zinc ion binding"/>
    <property type="evidence" value="ECO:0007669"/>
    <property type="project" value="UniProtKB-KW"/>
</dbReference>
<dbReference type="STRING" id="1077348.A0A2G8RT98"/>
<reference evidence="7 8" key="1">
    <citation type="journal article" date="2015" name="Sci. Rep.">
        <title>Chromosome-level genome map provides insights into diverse defense mechanisms in the medicinal fungus Ganoderma sinense.</title>
        <authorList>
            <person name="Zhu Y."/>
            <person name="Xu J."/>
            <person name="Sun C."/>
            <person name="Zhou S."/>
            <person name="Xu H."/>
            <person name="Nelson D.R."/>
            <person name="Qian J."/>
            <person name="Song J."/>
            <person name="Luo H."/>
            <person name="Xiang L."/>
            <person name="Li Y."/>
            <person name="Xu Z."/>
            <person name="Ji A."/>
            <person name="Wang L."/>
            <person name="Lu S."/>
            <person name="Hayward A."/>
            <person name="Sun W."/>
            <person name="Li X."/>
            <person name="Schwartz D.C."/>
            <person name="Wang Y."/>
            <person name="Chen S."/>
        </authorList>
    </citation>
    <scope>NUCLEOTIDE SEQUENCE [LARGE SCALE GENOMIC DNA]</scope>
    <source>
        <strain evidence="7 8">ZZ0214-1</strain>
    </source>
</reference>
<dbReference type="SUPFAM" id="SSF47954">
    <property type="entry name" value="Cyclin-like"/>
    <property type="match status" value="2"/>
</dbReference>
<keyword evidence="3" id="KW-0804">Transcription</keyword>
<keyword evidence="1" id="KW-0677">Repeat</keyword>
<dbReference type="SUPFAM" id="SSF57783">
    <property type="entry name" value="Zinc beta-ribbon"/>
    <property type="match status" value="1"/>
</dbReference>
<comment type="caution">
    <text evidence="7">The sequence shown here is derived from an EMBL/GenBank/DDBJ whole genome shotgun (WGS) entry which is preliminary data.</text>
</comment>
<gene>
    <name evidence="7" type="ORF">GSI_12622</name>
</gene>
<evidence type="ECO:0000256" key="5">
    <source>
        <dbReference type="PROSITE-ProRule" id="PRU00469"/>
    </source>
</evidence>
<protein>
    <recommendedName>
        <fullName evidence="4">General transcription factor TFIIB</fullName>
    </recommendedName>
</protein>
<evidence type="ECO:0000256" key="1">
    <source>
        <dbReference type="ARBA" id="ARBA00022737"/>
    </source>
</evidence>
<evidence type="ECO:0000256" key="4">
    <source>
        <dbReference type="ARBA" id="ARBA00031706"/>
    </source>
</evidence>
<dbReference type="InterPro" id="IPR000812">
    <property type="entry name" value="TFIIB"/>
</dbReference>